<organism evidence="1 2">
    <name type="scientific">Clostridium thermobutyricum DSM 4928</name>
    <dbReference type="NCBI Taxonomy" id="1121339"/>
    <lineage>
        <taxon>Bacteria</taxon>
        <taxon>Bacillati</taxon>
        <taxon>Bacillota</taxon>
        <taxon>Clostridia</taxon>
        <taxon>Eubacteriales</taxon>
        <taxon>Clostridiaceae</taxon>
        <taxon>Clostridium</taxon>
    </lineage>
</organism>
<dbReference type="NCBIfam" id="NF038110">
    <property type="entry name" value="Lys_methyl_FliB"/>
    <property type="match status" value="1"/>
</dbReference>
<name>A0A1V4SUA7_9CLOT</name>
<dbReference type="Proteomes" id="UP000191448">
    <property type="component" value="Unassembled WGS sequence"/>
</dbReference>
<dbReference type="AlphaFoldDB" id="A0A1V4SUA7"/>
<dbReference type="OrthoDB" id="86584at2"/>
<keyword evidence="1" id="KW-0969">Cilium</keyword>
<evidence type="ECO:0000313" key="1">
    <source>
        <dbReference type="EMBL" id="OPX47478.1"/>
    </source>
</evidence>
<sequence>MNKLVKKRQPKYFKSFKCIGGKCEDSCCIGWDVDIDKSTFNQYENIKESYIKEFLKGNIILNKECEDFEIDFGKVSIKENKRCPFLDEDNYCVIHSKLGEEYLSNVCTLFPRVVNKVDNVYEVSLDVACPEAARIVLASGEKIEFEEVEGNLGKHIILNRLNTSLEELNWLPVEFFYEVRNKSIQIMQNRDLKIEDRINILGDFIKSVENEIDFNYDNASKFIKEYDINKNVGESLNITTDLIKNIIKLIDLDNITSEEFKKDTISLLNNLESLSYLKEKISLRDNIEKYNFIFENYLVNFMYNSLFPYSEIESIYDGYIMLLVRYELIKYYLAFNYENSSNKEVIKFIQVFSKAIGHHKTYLIKVLNYIKEEYQII</sequence>
<evidence type="ECO:0000313" key="2">
    <source>
        <dbReference type="Proteomes" id="UP000191448"/>
    </source>
</evidence>
<dbReference type="RefSeq" id="WP_080023046.1">
    <property type="nucleotide sequence ID" value="NZ_LTAY01000047.1"/>
</dbReference>
<dbReference type="EMBL" id="LTAY01000047">
    <property type="protein sequence ID" value="OPX47478.1"/>
    <property type="molecule type" value="Genomic_DNA"/>
</dbReference>
<comment type="caution">
    <text evidence="1">The sequence shown here is derived from an EMBL/GenBank/DDBJ whole genome shotgun (WGS) entry which is preliminary data.</text>
</comment>
<protein>
    <submittedName>
        <fullName evidence="1">Flagellar biosynthetic protein FliU</fullName>
    </submittedName>
</protein>
<accession>A0A1V4SUA7</accession>
<keyword evidence="1" id="KW-0282">Flagellum</keyword>
<reference evidence="1 2" key="1">
    <citation type="submission" date="2016-02" db="EMBL/GenBank/DDBJ databases">
        <title>Genome sequence of Clostridium thermobutyricum DSM 4928.</title>
        <authorList>
            <person name="Poehlein A."/>
            <person name="Daniel R."/>
        </authorList>
    </citation>
    <scope>NUCLEOTIDE SEQUENCE [LARGE SCALE GENOMIC DNA]</scope>
    <source>
        <strain evidence="1 2">DSM 4928</strain>
    </source>
</reference>
<gene>
    <name evidence="1" type="primary">fliU_1</name>
    <name evidence="1" type="ORF">CLTHE_18280</name>
</gene>
<proteinExistence type="predicted"/>
<keyword evidence="1" id="KW-0966">Cell projection</keyword>